<evidence type="ECO:0000256" key="1">
    <source>
        <dbReference type="SAM" id="Phobius"/>
    </source>
</evidence>
<dbReference type="InterPro" id="IPR011990">
    <property type="entry name" value="TPR-like_helical_dom_sf"/>
</dbReference>
<dbReference type="SUPFAM" id="SSF48452">
    <property type="entry name" value="TPR-like"/>
    <property type="match status" value="1"/>
</dbReference>
<keyword evidence="1" id="KW-1133">Transmembrane helix</keyword>
<dbReference type="Proteomes" id="UP000663792">
    <property type="component" value="Unassembled WGS sequence"/>
</dbReference>
<reference evidence="2" key="1">
    <citation type="submission" date="2021-01" db="EMBL/GenBank/DDBJ databases">
        <title>YIM 132084 draft genome.</title>
        <authorList>
            <person name="An D."/>
        </authorList>
    </citation>
    <scope>NUCLEOTIDE SEQUENCE</scope>
    <source>
        <strain evidence="2">YIM 132084</strain>
    </source>
</reference>
<feature type="transmembrane region" description="Helical" evidence="1">
    <location>
        <begin position="35"/>
        <end position="56"/>
    </location>
</feature>
<keyword evidence="1" id="KW-0812">Transmembrane</keyword>
<dbReference type="EMBL" id="JAERWK010000002">
    <property type="protein sequence ID" value="MBM9465888.1"/>
    <property type="molecule type" value="Genomic_DNA"/>
</dbReference>
<dbReference type="Gene3D" id="1.25.40.10">
    <property type="entry name" value="Tetratricopeptide repeat domain"/>
    <property type="match status" value="1"/>
</dbReference>
<keyword evidence="3" id="KW-1185">Reference proteome</keyword>
<proteinExistence type="predicted"/>
<dbReference type="AlphaFoldDB" id="A0A938YDR5"/>
<evidence type="ECO:0000313" key="2">
    <source>
        <dbReference type="EMBL" id="MBM9465888.1"/>
    </source>
</evidence>
<accession>A0A938YDR5</accession>
<dbReference type="RefSeq" id="WP_205258845.1">
    <property type="nucleotide sequence ID" value="NZ_JAERWK010000002.1"/>
</dbReference>
<organism evidence="2 3">
    <name type="scientific">Nakamurella leprariae</name>
    <dbReference type="NCBI Taxonomy" id="2803911"/>
    <lineage>
        <taxon>Bacteria</taxon>
        <taxon>Bacillati</taxon>
        <taxon>Actinomycetota</taxon>
        <taxon>Actinomycetes</taxon>
        <taxon>Nakamurellales</taxon>
        <taxon>Nakamurellaceae</taxon>
        <taxon>Nakamurella</taxon>
    </lineage>
</organism>
<sequence length="149" mass="16597">MSRAKIVVIVLAAVLCVYFWLVGRAAWTMMTSGEPVAIGLGIGIFLLPLIGALLMVQELRFGARTETLGRRLDAEGGLPSLDELPRRASGRVQRDAADAYFETVKQEVEAAPEDWRGWYRLSRAYELAGDRKRAREAMRRSIDLSRTSA</sequence>
<evidence type="ECO:0008006" key="4">
    <source>
        <dbReference type="Google" id="ProtNLM"/>
    </source>
</evidence>
<gene>
    <name evidence="2" type="ORF">JL106_01175</name>
</gene>
<protein>
    <recommendedName>
        <fullName evidence="4">Tetratricopeptide repeat protein</fullName>
    </recommendedName>
</protein>
<keyword evidence="1" id="KW-0472">Membrane</keyword>
<evidence type="ECO:0000313" key="3">
    <source>
        <dbReference type="Proteomes" id="UP000663792"/>
    </source>
</evidence>
<name>A0A938YDR5_9ACTN</name>
<comment type="caution">
    <text evidence="2">The sequence shown here is derived from an EMBL/GenBank/DDBJ whole genome shotgun (WGS) entry which is preliminary data.</text>
</comment>